<dbReference type="AlphaFoldDB" id="A0A520KDY5"/>
<evidence type="ECO:0000313" key="5">
    <source>
        <dbReference type="Proteomes" id="UP000317265"/>
    </source>
</evidence>
<evidence type="ECO:0000313" key="3">
    <source>
        <dbReference type="EMBL" id="TDA38845.1"/>
    </source>
</evidence>
<dbReference type="GO" id="GO:0016491">
    <property type="term" value="F:oxidoreductase activity"/>
    <property type="evidence" value="ECO:0007669"/>
    <property type="project" value="InterPro"/>
</dbReference>
<comment type="caution">
    <text evidence="2">The sequence shown here is derived from an EMBL/GenBank/DDBJ whole genome shotgun (WGS) entry which is preliminary data.</text>
</comment>
<evidence type="ECO:0000313" key="4">
    <source>
        <dbReference type="Proteomes" id="UP000316080"/>
    </source>
</evidence>
<protein>
    <submittedName>
        <fullName evidence="2">FprA family A-type flavoprotein</fullName>
    </submittedName>
</protein>
<dbReference type="PIRSF" id="PIRSF005243">
    <property type="entry name" value="ROO"/>
    <property type="match status" value="1"/>
</dbReference>
<dbReference type="InterPro" id="IPR016440">
    <property type="entry name" value="Rubredoxin-O_OxRdtase"/>
</dbReference>
<organism evidence="2 4">
    <name type="scientific">Thermoproteota archaeon</name>
    <dbReference type="NCBI Taxonomy" id="2056631"/>
    <lineage>
        <taxon>Archaea</taxon>
        <taxon>Thermoproteota</taxon>
    </lineage>
</organism>
<dbReference type="SUPFAM" id="SSF56281">
    <property type="entry name" value="Metallo-hydrolase/oxidoreductase"/>
    <property type="match status" value="1"/>
</dbReference>
<dbReference type="InterPro" id="IPR036866">
    <property type="entry name" value="RibonucZ/Hydroxyglut_hydro"/>
</dbReference>
<dbReference type="SUPFAM" id="SSF52218">
    <property type="entry name" value="Flavoproteins"/>
    <property type="match status" value="1"/>
</dbReference>
<dbReference type="EMBL" id="RXIH01000046">
    <property type="protein sequence ID" value="RZN55220.1"/>
    <property type="molecule type" value="Genomic_DNA"/>
</dbReference>
<dbReference type="SMART" id="SM00849">
    <property type="entry name" value="Lactamase_B"/>
    <property type="match status" value="1"/>
</dbReference>
<dbReference type="GO" id="GO:0009055">
    <property type="term" value="F:electron transfer activity"/>
    <property type="evidence" value="ECO:0007669"/>
    <property type="project" value="InterPro"/>
</dbReference>
<sequence length="393" mass="44269">MNRNVLKIKENVYWIGARDWNRRIFDALIPLPKGTSYNAYLIIGNKSKALIDTVNPGFEEELEEKIRSLIPLEDLDYVIMNHAEPDHAGAIPYIMKIASKAKLITSNKGAKMAQIYYNIPQERIIIIKDNDTISLGDKTLRFIEAPMLHWPETIFTYLEEDGILFPCDFFGAHLANGIYSDEIEDYLVHAQRYWGEIMMPFRIMAQKALEKIANLNINIIAPSHGPIHRRPEIILNAYERWAYGETNQKVTIAYVSMWNNTDTMVKQIADTLLSEGIEVTFHNLVVADIGDIAKDLVDSRAIVLGAPTVLGGAHPLAVYATYLLKALRPPIKFAIILSSYGWGGGAIRQIQEILNGFKIDIVGTLEINGPPTEENIQQIIKIAKDLAKKIKEG</sequence>
<name>A0A520KDY5_9CREN</name>
<dbReference type="GO" id="GO:0046872">
    <property type="term" value="F:metal ion binding"/>
    <property type="evidence" value="ECO:0007669"/>
    <property type="project" value="InterPro"/>
</dbReference>
<dbReference type="InterPro" id="IPR045761">
    <property type="entry name" value="ODP_dom"/>
</dbReference>
<dbReference type="Proteomes" id="UP000316080">
    <property type="component" value="Unassembled WGS sequence"/>
</dbReference>
<dbReference type="EMBL" id="QNVI01000041">
    <property type="protein sequence ID" value="TDA38845.1"/>
    <property type="molecule type" value="Genomic_DNA"/>
</dbReference>
<dbReference type="PANTHER" id="PTHR43717">
    <property type="entry name" value="ANAEROBIC NITRIC OXIDE REDUCTASE FLAVORUBREDOXIN"/>
    <property type="match status" value="1"/>
</dbReference>
<evidence type="ECO:0000313" key="2">
    <source>
        <dbReference type="EMBL" id="RZN55220.1"/>
    </source>
</evidence>
<feature type="domain" description="Flavodoxin-like" evidence="1">
    <location>
        <begin position="250"/>
        <end position="387"/>
    </location>
</feature>
<dbReference type="GO" id="GO:0010181">
    <property type="term" value="F:FMN binding"/>
    <property type="evidence" value="ECO:0007669"/>
    <property type="project" value="InterPro"/>
</dbReference>
<dbReference type="Gene3D" id="3.40.50.360">
    <property type="match status" value="1"/>
</dbReference>
<dbReference type="InterPro" id="IPR029039">
    <property type="entry name" value="Flavoprotein-like_sf"/>
</dbReference>
<dbReference type="InterPro" id="IPR001279">
    <property type="entry name" value="Metallo-B-lactamas"/>
</dbReference>
<proteinExistence type="predicted"/>
<dbReference type="Pfam" id="PF19583">
    <property type="entry name" value="ODP"/>
    <property type="match status" value="1"/>
</dbReference>
<dbReference type="Gene3D" id="3.60.15.10">
    <property type="entry name" value="Ribonuclease Z/Hydroxyacylglutathione hydrolase-like"/>
    <property type="match status" value="1"/>
</dbReference>
<reference evidence="3 5" key="1">
    <citation type="journal article" date="2019" name="Nat. Microbiol.">
        <title>Expanding anaerobic alkane metabolism in the domain of Archaea.</title>
        <authorList>
            <person name="Wang Y."/>
            <person name="Wegener G."/>
            <person name="Hou J."/>
            <person name="Wang F."/>
            <person name="Xiao X."/>
        </authorList>
    </citation>
    <scope>NUCLEOTIDE SEQUENCE [LARGE SCALE GENOMIC DNA]</scope>
    <source>
        <strain evidence="3">WYZ-LMO11</strain>
    </source>
</reference>
<evidence type="ECO:0000259" key="1">
    <source>
        <dbReference type="PROSITE" id="PS50902"/>
    </source>
</evidence>
<dbReference type="PANTHER" id="PTHR43717:SF1">
    <property type="entry name" value="ANAEROBIC NITRIC OXIDE REDUCTASE FLAVORUBREDOXIN"/>
    <property type="match status" value="1"/>
</dbReference>
<dbReference type="Proteomes" id="UP000317265">
    <property type="component" value="Unassembled WGS sequence"/>
</dbReference>
<dbReference type="InterPro" id="IPR008254">
    <property type="entry name" value="Flavodoxin/NO_synth"/>
</dbReference>
<reference evidence="2 4" key="2">
    <citation type="journal article" date="2019" name="Nat. Microbiol.">
        <title>Wide diversity of methane and short-chain alkane metabolisms in uncultured archaea.</title>
        <authorList>
            <person name="Borrel G."/>
            <person name="Adam P.S."/>
            <person name="McKay L.J."/>
            <person name="Chen L.X."/>
            <person name="Sierra-Garcia I.N."/>
            <person name="Sieber C.M."/>
            <person name="Letourneur Q."/>
            <person name="Ghozlane A."/>
            <person name="Andersen G.L."/>
            <person name="Li W.J."/>
            <person name="Hallam S.J."/>
            <person name="Muyzer G."/>
            <person name="de Oliveira V.M."/>
            <person name="Inskeep W.P."/>
            <person name="Banfield J.F."/>
            <person name="Gribaldo S."/>
        </authorList>
    </citation>
    <scope>NUCLEOTIDE SEQUENCE [LARGE SCALE GENOMIC DNA]</scope>
    <source>
        <strain evidence="2">Verst-YHS</strain>
    </source>
</reference>
<gene>
    <name evidence="3" type="ORF">DSO09_03090</name>
    <name evidence="2" type="ORF">EF809_05710</name>
</gene>
<dbReference type="PROSITE" id="PS50902">
    <property type="entry name" value="FLAVODOXIN_LIKE"/>
    <property type="match status" value="1"/>
</dbReference>
<dbReference type="Pfam" id="PF00258">
    <property type="entry name" value="Flavodoxin_1"/>
    <property type="match status" value="1"/>
</dbReference>
<dbReference type="CDD" id="cd07709">
    <property type="entry name" value="flavodiiron_proteins_MBL-fold"/>
    <property type="match status" value="1"/>
</dbReference>
<accession>A0A520KDY5</accession>